<dbReference type="EC" id="2.4.1.281" evidence="4"/>
<dbReference type="OrthoDB" id="9775877at2"/>
<keyword evidence="5" id="KW-0326">Glycosidase</keyword>
<dbReference type="PANTHER" id="PTHR34106">
    <property type="entry name" value="GLYCOSIDASE"/>
    <property type="match status" value="1"/>
</dbReference>
<organism evidence="5 6">
    <name type="scientific">Rufibacter hautae</name>
    <dbReference type="NCBI Taxonomy" id="2595005"/>
    <lineage>
        <taxon>Bacteria</taxon>
        <taxon>Pseudomonadati</taxon>
        <taxon>Bacteroidota</taxon>
        <taxon>Cytophagia</taxon>
        <taxon>Cytophagales</taxon>
        <taxon>Hymenobacteraceae</taxon>
        <taxon>Rufibacter</taxon>
    </lineage>
</organism>
<dbReference type="Pfam" id="PF04041">
    <property type="entry name" value="Glyco_hydro_130"/>
    <property type="match status" value="1"/>
</dbReference>
<dbReference type="GO" id="GO:0016798">
    <property type="term" value="F:hydrolase activity, acting on glycosyl bonds"/>
    <property type="evidence" value="ECO:0007669"/>
    <property type="project" value="UniProtKB-KW"/>
</dbReference>
<gene>
    <name evidence="5" type="ORF">FOA19_03820</name>
</gene>
<evidence type="ECO:0000256" key="1">
    <source>
        <dbReference type="ARBA" id="ARBA00022676"/>
    </source>
</evidence>
<accession>A0A5B6THD5</accession>
<keyword evidence="4" id="KW-0119">Carbohydrate metabolism</keyword>
<keyword evidence="4" id="KW-0961">Cell wall biogenesis/degradation</keyword>
<dbReference type="GO" id="GO:0016758">
    <property type="term" value="F:hexosyltransferase activity"/>
    <property type="evidence" value="ECO:0007669"/>
    <property type="project" value="UniProtKB-UniRule"/>
</dbReference>
<evidence type="ECO:0000256" key="3">
    <source>
        <dbReference type="ARBA" id="ARBA00024356"/>
    </source>
</evidence>
<dbReference type="InterPro" id="IPR007184">
    <property type="entry name" value="Mannoside_phosphorylase"/>
</dbReference>
<dbReference type="HAMAP" id="MF_00928">
    <property type="entry name" value="Man_Glc_phosphorylase"/>
    <property type="match status" value="1"/>
</dbReference>
<dbReference type="InterPro" id="IPR028583">
    <property type="entry name" value="Man_Glc_phosphorylase"/>
</dbReference>
<evidence type="ECO:0000313" key="6">
    <source>
        <dbReference type="Proteomes" id="UP000324133"/>
    </source>
</evidence>
<dbReference type="PANTHER" id="PTHR34106:SF1">
    <property type="entry name" value="1,4-BETA-MANNOSYL-N-ACETYLGLUCOSAMINE PHOSPHORYLASE"/>
    <property type="match status" value="1"/>
</dbReference>
<dbReference type="EMBL" id="VKKY01000001">
    <property type="protein sequence ID" value="KAA3439811.1"/>
    <property type="molecule type" value="Genomic_DNA"/>
</dbReference>
<comment type="caution">
    <text evidence="5">The sequence shown here is derived from an EMBL/GenBank/DDBJ whole genome shotgun (WGS) entry which is preliminary data.</text>
</comment>
<dbReference type="GO" id="GO:0005975">
    <property type="term" value="P:carbohydrate metabolic process"/>
    <property type="evidence" value="ECO:0007669"/>
    <property type="project" value="UniProtKB-UniRule"/>
</dbReference>
<protein>
    <recommendedName>
        <fullName evidence="4">4-O-beta-D-mannosyl-D-glucose phosphorylase</fullName>
        <shortName evidence="4">MGP</shortName>
        <shortName evidence="4">Mannosylglucose phosphorylase</shortName>
        <ecNumber evidence="4">2.4.1.281</ecNumber>
    </recommendedName>
</protein>
<keyword evidence="1 4" id="KW-0328">Glycosyltransferase</keyword>
<dbReference type="Proteomes" id="UP000324133">
    <property type="component" value="Unassembled WGS sequence"/>
</dbReference>
<comment type="function">
    <text evidence="4">Converts 4-O-beta-D-mannopyranosyl-D-glucopyranose (Man-Glc) to mannose 1-phosphate (Man1P) and glucose.</text>
</comment>
<name>A0A5B6THD5_9BACT</name>
<keyword evidence="2 4" id="KW-0808">Transferase</keyword>
<dbReference type="InterPro" id="IPR023296">
    <property type="entry name" value="Glyco_hydro_beta-prop_sf"/>
</dbReference>
<comment type="similarity">
    <text evidence="3 4">Belongs to the glycosyl hydrolase 130 family.</text>
</comment>
<proteinExistence type="inferred from homology"/>
<dbReference type="PIRSF" id="PIRSF016202">
    <property type="entry name" value="PH1107"/>
    <property type="match status" value="1"/>
</dbReference>
<dbReference type="GO" id="GO:0071555">
    <property type="term" value="P:cell wall organization"/>
    <property type="evidence" value="ECO:0007669"/>
    <property type="project" value="UniProtKB-KW"/>
</dbReference>
<dbReference type="SUPFAM" id="SSF75005">
    <property type="entry name" value="Arabinanase/levansucrase/invertase"/>
    <property type="match status" value="1"/>
</dbReference>
<evidence type="ECO:0000256" key="2">
    <source>
        <dbReference type="ARBA" id="ARBA00022679"/>
    </source>
</evidence>
<evidence type="ECO:0000256" key="4">
    <source>
        <dbReference type="HAMAP-Rule" id="MF_00928"/>
    </source>
</evidence>
<dbReference type="RefSeq" id="WP_149089451.1">
    <property type="nucleotide sequence ID" value="NZ_VKKY01000001.1"/>
</dbReference>
<keyword evidence="5" id="KW-0378">Hydrolase</keyword>
<sequence length="406" mass="45637">MENTFQKRQHALEQFQAELITRKNEKQPLGNGIYDRYKFPILTNQHAPLTWRYDLNPETNPFFMERIGINAAFNAGAVKLNGKYLVVARVEGNDRKSFFAVAESHNGIDNFRFWEKPITMPETEDPDVNVYDMRVIQHEDGWIYGLFCTERKDPEAKPGDESSAVAQCGIARTRDLVSWERLPDLKSTSPQQRNVVLHPEFVNGKYALYTRPQDSFIEAGSRGGIGWGLTDSMENAVVDDESIIDPKTYHTVYEVKNGQGPAPIKTEKGYLHLAHGVRNTAAGLRYVLYLFLTDLQDPSKVIAKPGGHFIAPEGEERVGDVSNVTFANGWILDEDGTVFIYYASSDTRTHVATSTLEQLLDYVLNTPADGFRSAASVEQINQLVDRNKAYIKSKKQALAPELNGAN</sequence>
<comment type="catalytic activity">
    <reaction evidence="4">
        <text>beta-D-mannosyl-(1-&gt;4)-D-glucose + phosphate = alpha-D-mannose 1-phosphate + D-glucose</text>
        <dbReference type="Rhea" id="RHEA:32531"/>
        <dbReference type="ChEBI" id="CHEBI:4167"/>
        <dbReference type="ChEBI" id="CHEBI:43474"/>
        <dbReference type="ChEBI" id="CHEBI:58409"/>
        <dbReference type="ChEBI" id="CHEBI:64351"/>
        <dbReference type="EC" id="2.4.1.281"/>
    </reaction>
</comment>
<evidence type="ECO:0000313" key="5">
    <source>
        <dbReference type="EMBL" id="KAA3439811.1"/>
    </source>
</evidence>
<dbReference type="Gene3D" id="2.115.10.20">
    <property type="entry name" value="Glycosyl hydrolase domain, family 43"/>
    <property type="match status" value="1"/>
</dbReference>
<keyword evidence="6" id="KW-1185">Reference proteome</keyword>
<reference evidence="5 6" key="1">
    <citation type="submission" date="2019-07" db="EMBL/GenBank/DDBJ databases">
        <title>Rufibacter sp. nov., isolated from lake sediment.</title>
        <authorList>
            <person name="Qu J.-H."/>
        </authorList>
    </citation>
    <scope>NUCLEOTIDE SEQUENCE [LARGE SCALE GENOMIC DNA]</scope>
    <source>
        <strain evidence="5 6">NBS58-1</strain>
    </source>
</reference>
<dbReference type="AlphaFoldDB" id="A0A5B6THD5"/>